<dbReference type="Proteomes" id="UP000275408">
    <property type="component" value="Unassembled WGS sequence"/>
</dbReference>
<comment type="caution">
    <text evidence="2">The sequence shown here is derived from an EMBL/GenBank/DDBJ whole genome shotgun (WGS) entry which is preliminary data.</text>
</comment>
<keyword evidence="3" id="KW-1185">Reference proteome</keyword>
<sequence length="168" mass="19550">MQWTDEHHTLLLREILATEPFKYKPRTQQRINLCSFNDVTNPAFTVTQRAVKDKFCLLKEKRIAKKKEQDKASSIDVEETEIDVLLEEIIEKEKYSQSEYKDKDEEHERKVEKGKATAAVMRQKVMESLGETLKRSGKDSEESGEEKKRSKCSEAIDTYRAKMSKVSS</sequence>
<evidence type="ECO:0000313" key="2">
    <source>
        <dbReference type="EMBL" id="RMX52811.1"/>
    </source>
</evidence>
<accession>A0A3M6UGK8</accession>
<feature type="compositionally biased region" description="Basic and acidic residues" evidence="1">
    <location>
        <begin position="96"/>
        <end position="115"/>
    </location>
</feature>
<dbReference type="AlphaFoldDB" id="A0A3M6UGK8"/>
<proteinExistence type="predicted"/>
<dbReference type="EMBL" id="RCHS01001569">
    <property type="protein sequence ID" value="RMX52811.1"/>
    <property type="molecule type" value="Genomic_DNA"/>
</dbReference>
<reference evidence="2 3" key="1">
    <citation type="journal article" date="2018" name="Sci. Rep.">
        <title>Comparative analysis of the Pocillopora damicornis genome highlights role of immune system in coral evolution.</title>
        <authorList>
            <person name="Cunning R."/>
            <person name="Bay R.A."/>
            <person name="Gillette P."/>
            <person name="Baker A.C."/>
            <person name="Traylor-Knowles N."/>
        </authorList>
    </citation>
    <scope>NUCLEOTIDE SEQUENCE [LARGE SCALE GENOMIC DNA]</scope>
    <source>
        <strain evidence="2">RSMAS</strain>
        <tissue evidence="2">Whole animal</tissue>
    </source>
</reference>
<organism evidence="2 3">
    <name type="scientific">Pocillopora damicornis</name>
    <name type="common">Cauliflower coral</name>
    <name type="synonym">Millepora damicornis</name>
    <dbReference type="NCBI Taxonomy" id="46731"/>
    <lineage>
        <taxon>Eukaryota</taxon>
        <taxon>Metazoa</taxon>
        <taxon>Cnidaria</taxon>
        <taxon>Anthozoa</taxon>
        <taxon>Hexacorallia</taxon>
        <taxon>Scleractinia</taxon>
        <taxon>Astrocoeniina</taxon>
        <taxon>Pocilloporidae</taxon>
        <taxon>Pocillopora</taxon>
    </lineage>
</organism>
<protein>
    <submittedName>
        <fullName evidence="2">Uncharacterized protein</fullName>
    </submittedName>
</protein>
<gene>
    <name evidence="2" type="ORF">pdam_00012228</name>
</gene>
<feature type="compositionally biased region" description="Basic and acidic residues" evidence="1">
    <location>
        <begin position="132"/>
        <end position="153"/>
    </location>
</feature>
<feature type="region of interest" description="Disordered" evidence="1">
    <location>
        <begin position="96"/>
        <end position="153"/>
    </location>
</feature>
<evidence type="ECO:0000256" key="1">
    <source>
        <dbReference type="SAM" id="MobiDB-lite"/>
    </source>
</evidence>
<evidence type="ECO:0000313" key="3">
    <source>
        <dbReference type="Proteomes" id="UP000275408"/>
    </source>
</evidence>
<name>A0A3M6UGK8_POCDA</name>